<comment type="similarity">
    <text evidence="2">Belongs to the CDC50/LEM3 family.</text>
</comment>
<dbReference type="InterPro" id="IPR005045">
    <property type="entry name" value="CDC50/LEM3_fam"/>
</dbReference>
<proteinExistence type="inferred from homology"/>
<keyword evidence="4 7" id="KW-1133">Transmembrane helix</keyword>
<comment type="subcellular location">
    <subcellularLocation>
        <location evidence="1">Membrane</location>
        <topology evidence="1">Multi-pass membrane protein</topology>
    </subcellularLocation>
</comment>
<evidence type="ECO:0000256" key="2">
    <source>
        <dbReference type="ARBA" id="ARBA00009457"/>
    </source>
</evidence>
<feature type="compositionally biased region" description="Basic and acidic residues" evidence="6">
    <location>
        <begin position="35"/>
        <end position="44"/>
    </location>
</feature>
<keyword evidence="8" id="KW-1185">Reference proteome</keyword>
<evidence type="ECO:0000256" key="5">
    <source>
        <dbReference type="ARBA" id="ARBA00023136"/>
    </source>
</evidence>
<evidence type="ECO:0000256" key="3">
    <source>
        <dbReference type="ARBA" id="ARBA00022692"/>
    </source>
</evidence>
<evidence type="ECO:0000313" key="8">
    <source>
        <dbReference type="Proteomes" id="UP000887581"/>
    </source>
</evidence>
<accession>A0A915PYL2</accession>
<dbReference type="PANTHER" id="PTHR10926">
    <property type="entry name" value="CELL CYCLE CONTROL PROTEIN 50"/>
    <property type="match status" value="1"/>
</dbReference>
<dbReference type="GO" id="GO:0005783">
    <property type="term" value="C:endoplasmic reticulum"/>
    <property type="evidence" value="ECO:0007669"/>
    <property type="project" value="TreeGrafter"/>
</dbReference>
<evidence type="ECO:0000256" key="7">
    <source>
        <dbReference type="SAM" id="Phobius"/>
    </source>
</evidence>
<sequence length="90" mass="9606">MESVPQCPISSSCPVQEHQPPTPTVTGIEANSKSRRNEPPDTRLRQQKLPAWQPILTASTVIPTVFGIGVVFLPIGVALFLASQGGKTLS</sequence>
<dbReference type="GO" id="GO:0005886">
    <property type="term" value="C:plasma membrane"/>
    <property type="evidence" value="ECO:0007669"/>
    <property type="project" value="TreeGrafter"/>
</dbReference>
<keyword evidence="3 7" id="KW-0812">Transmembrane</keyword>
<evidence type="ECO:0000256" key="1">
    <source>
        <dbReference type="ARBA" id="ARBA00004141"/>
    </source>
</evidence>
<keyword evidence="5 7" id="KW-0472">Membrane</keyword>
<dbReference type="WBParaSite" id="sdigi.contig6.g803.t1">
    <property type="protein sequence ID" value="sdigi.contig6.g803.t1"/>
    <property type="gene ID" value="sdigi.contig6.g803"/>
</dbReference>
<dbReference type="PANTHER" id="PTHR10926:SF0">
    <property type="entry name" value="CDC50, ISOFORM A"/>
    <property type="match status" value="1"/>
</dbReference>
<dbReference type="GO" id="GO:0005794">
    <property type="term" value="C:Golgi apparatus"/>
    <property type="evidence" value="ECO:0007669"/>
    <property type="project" value="TreeGrafter"/>
</dbReference>
<evidence type="ECO:0000256" key="6">
    <source>
        <dbReference type="SAM" id="MobiDB-lite"/>
    </source>
</evidence>
<feature type="region of interest" description="Disordered" evidence="6">
    <location>
        <begin position="1"/>
        <end position="46"/>
    </location>
</feature>
<organism evidence="8 9">
    <name type="scientific">Setaria digitata</name>
    <dbReference type="NCBI Taxonomy" id="48799"/>
    <lineage>
        <taxon>Eukaryota</taxon>
        <taxon>Metazoa</taxon>
        <taxon>Ecdysozoa</taxon>
        <taxon>Nematoda</taxon>
        <taxon>Chromadorea</taxon>
        <taxon>Rhabditida</taxon>
        <taxon>Spirurina</taxon>
        <taxon>Spiruromorpha</taxon>
        <taxon>Filarioidea</taxon>
        <taxon>Setariidae</taxon>
        <taxon>Setaria</taxon>
    </lineage>
</organism>
<dbReference type="AlphaFoldDB" id="A0A915PYL2"/>
<evidence type="ECO:0000256" key="4">
    <source>
        <dbReference type="ARBA" id="ARBA00022989"/>
    </source>
</evidence>
<dbReference type="Proteomes" id="UP000887581">
    <property type="component" value="Unplaced"/>
</dbReference>
<feature type="transmembrane region" description="Helical" evidence="7">
    <location>
        <begin position="61"/>
        <end position="82"/>
    </location>
</feature>
<protein>
    <submittedName>
        <fullName evidence="9">Photosystem II reaction center protein J</fullName>
    </submittedName>
</protein>
<evidence type="ECO:0000313" key="9">
    <source>
        <dbReference type="WBParaSite" id="sdigi.contig6.g803.t1"/>
    </source>
</evidence>
<name>A0A915PYL2_9BILA</name>
<reference evidence="9" key="1">
    <citation type="submission" date="2022-11" db="UniProtKB">
        <authorList>
            <consortium name="WormBaseParasite"/>
        </authorList>
    </citation>
    <scope>IDENTIFICATION</scope>
</reference>